<dbReference type="InterPro" id="IPR011990">
    <property type="entry name" value="TPR-like_helical_dom_sf"/>
</dbReference>
<dbReference type="OrthoDB" id="3217196at2759"/>
<dbReference type="GeneID" id="64601927"/>
<dbReference type="Gene3D" id="1.25.40.10">
    <property type="entry name" value="Tetratricopeptide repeat domain"/>
    <property type="match status" value="1"/>
</dbReference>
<sequence>MPDSLEERYIRLKVISGMNLKISSWRILAGIYVSINVNSRSWNSAISVLPSDESVAWGDTATLLRSSHASPALSVETRASYELGQMLGSGEVGGKLRTPWDRLLDHGDELFDLFFPSMCGVPTSLTLKATVVRACDDQDGVFFDSLVDCEITRDTDTGYALFTEYMTSKTVSHLHDAVQHFQFVLDRYSVDHPDHAEAFTNFAFTCLEGYMRDHLQDIDTTTSLFHQALALRSQGHSDHTLYPCDLIRGFIWPYGKESAAVYIHESTQLWCKLLPPCPGGSCLRSMHVDSAIGYVIGNLPIDTSDEGIHLRWNVHQLCLLEYQLHPRALRLLPLALETRFQQCGSIHDIDEIIQLRRETAFLFPEGHSDHDDYLHNATCSPESRFDHRGNPNDLDEAISLYEEALRLGGSLIGQPRMCPPSFARDWHCTHLGDTTLNNLALALNEDLNEAIDRYRESLRLKWLDDPERHRTLYNLSSALCSRFTHTRMDGDVEEAIILCQESLEALPLPWTALYFVTRCRKLQTGIRTPYSRFSECIQTALKWVAEAEDHQHDSAPAVVHRLASGSTSRHGRHPRYQSIVLQRHYYPNVRRVFHRVLLSSIALADLRILKDRFTRSIRHASRTNPAESSTDLIVLLRSLWDEIMLLIVNVFEHILKLKHRSRIWPCLTAAFTSIPLHAANPFQTKADCSGKESCVEDLYIYSYTPTLPPLVDK</sequence>
<name>A0A9P7J271_9AGAM</name>
<evidence type="ECO:0000313" key="2">
    <source>
        <dbReference type="Proteomes" id="UP000719766"/>
    </source>
</evidence>
<proteinExistence type="predicted"/>
<reference evidence="1" key="1">
    <citation type="journal article" date="2020" name="New Phytol.">
        <title>Comparative genomics reveals dynamic genome evolution in host specialist ectomycorrhizal fungi.</title>
        <authorList>
            <person name="Lofgren L.A."/>
            <person name="Nguyen N.H."/>
            <person name="Vilgalys R."/>
            <person name="Ruytinx J."/>
            <person name="Liao H.L."/>
            <person name="Branco S."/>
            <person name="Kuo A."/>
            <person name="LaButti K."/>
            <person name="Lipzen A."/>
            <person name="Andreopoulos W."/>
            <person name="Pangilinan J."/>
            <person name="Riley R."/>
            <person name="Hundley H."/>
            <person name="Na H."/>
            <person name="Barry K."/>
            <person name="Grigoriev I.V."/>
            <person name="Stajich J.E."/>
            <person name="Kennedy P.G."/>
        </authorList>
    </citation>
    <scope>NUCLEOTIDE SEQUENCE</scope>
    <source>
        <strain evidence="1">S12</strain>
    </source>
</reference>
<accession>A0A9P7J271</accession>
<dbReference type="RefSeq" id="XP_041163707.1">
    <property type="nucleotide sequence ID" value="XM_041308163.1"/>
</dbReference>
<gene>
    <name evidence="1" type="ORF">HD556DRAFT_1457785</name>
</gene>
<dbReference type="AlphaFoldDB" id="A0A9P7J271"/>
<organism evidence="1 2">
    <name type="scientific">Suillus plorans</name>
    <dbReference type="NCBI Taxonomy" id="116603"/>
    <lineage>
        <taxon>Eukaryota</taxon>
        <taxon>Fungi</taxon>
        <taxon>Dikarya</taxon>
        <taxon>Basidiomycota</taxon>
        <taxon>Agaricomycotina</taxon>
        <taxon>Agaricomycetes</taxon>
        <taxon>Agaricomycetidae</taxon>
        <taxon>Boletales</taxon>
        <taxon>Suillineae</taxon>
        <taxon>Suillaceae</taxon>
        <taxon>Suillus</taxon>
    </lineage>
</organism>
<comment type="caution">
    <text evidence="1">The sequence shown here is derived from an EMBL/GenBank/DDBJ whole genome shotgun (WGS) entry which is preliminary data.</text>
</comment>
<dbReference type="EMBL" id="JABBWE010000011">
    <property type="protein sequence ID" value="KAG1799308.1"/>
    <property type="molecule type" value="Genomic_DNA"/>
</dbReference>
<keyword evidence="2" id="KW-1185">Reference proteome</keyword>
<protein>
    <submittedName>
        <fullName evidence="1">Uncharacterized protein</fullName>
    </submittedName>
</protein>
<dbReference type="Proteomes" id="UP000719766">
    <property type="component" value="Unassembled WGS sequence"/>
</dbReference>
<dbReference type="SUPFAM" id="SSF48452">
    <property type="entry name" value="TPR-like"/>
    <property type="match status" value="1"/>
</dbReference>
<evidence type="ECO:0000313" key="1">
    <source>
        <dbReference type="EMBL" id="KAG1799308.1"/>
    </source>
</evidence>